<feature type="compositionally biased region" description="Acidic residues" evidence="7">
    <location>
        <begin position="303"/>
        <end position="315"/>
    </location>
</feature>
<dbReference type="InterPro" id="IPR039218">
    <property type="entry name" value="REM_fam"/>
</dbReference>
<evidence type="ECO:0000256" key="7">
    <source>
        <dbReference type="SAM" id="MobiDB-lite"/>
    </source>
</evidence>
<accession>V4L7W8</accession>
<dbReference type="Pfam" id="PF02362">
    <property type="entry name" value="B3"/>
    <property type="match status" value="4"/>
</dbReference>
<name>V4L7W8_EUTSA</name>
<keyword evidence="3" id="KW-0805">Transcription regulation</keyword>
<keyword evidence="5" id="KW-0804">Transcription</keyword>
<gene>
    <name evidence="9" type="ORF">EUTSA_v10000097mg</name>
</gene>
<feature type="region of interest" description="Disordered" evidence="7">
    <location>
        <begin position="288"/>
        <end position="315"/>
    </location>
</feature>
<evidence type="ECO:0000256" key="2">
    <source>
        <dbReference type="ARBA" id="ARBA00022737"/>
    </source>
</evidence>
<dbReference type="FunFam" id="2.40.330.10:FF:000009">
    <property type="entry name" value="Transcriptional factor B3 family protein"/>
    <property type="match status" value="1"/>
</dbReference>
<evidence type="ECO:0000256" key="3">
    <source>
        <dbReference type="ARBA" id="ARBA00023015"/>
    </source>
</evidence>
<feature type="region of interest" description="Disordered" evidence="7">
    <location>
        <begin position="450"/>
        <end position="492"/>
    </location>
</feature>
<dbReference type="KEGG" id="eus:EUTSA_v10000097mg"/>
<dbReference type="CDD" id="cd10017">
    <property type="entry name" value="B3_DNA"/>
    <property type="match status" value="4"/>
</dbReference>
<comment type="subcellular location">
    <subcellularLocation>
        <location evidence="1">Nucleus</location>
    </subcellularLocation>
</comment>
<keyword evidence="6" id="KW-0539">Nucleus</keyword>
<protein>
    <recommendedName>
        <fullName evidence="8">TF-B3 domain-containing protein</fullName>
    </recommendedName>
</protein>
<keyword evidence="10" id="KW-1185">Reference proteome</keyword>
<evidence type="ECO:0000259" key="8">
    <source>
        <dbReference type="PROSITE" id="PS50863"/>
    </source>
</evidence>
<evidence type="ECO:0000256" key="1">
    <source>
        <dbReference type="ARBA" id="ARBA00004123"/>
    </source>
</evidence>
<feature type="compositionally biased region" description="Polar residues" evidence="7">
    <location>
        <begin position="479"/>
        <end position="492"/>
    </location>
</feature>
<dbReference type="GO" id="GO:0005634">
    <property type="term" value="C:nucleus"/>
    <property type="evidence" value="ECO:0007669"/>
    <property type="project" value="UniProtKB-SubCell"/>
</dbReference>
<dbReference type="PANTHER" id="PTHR31674:SF93">
    <property type="entry name" value="B3 DOMAIN-CONTAINING PROTEIN REM13"/>
    <property type="match status" value="1"/>
</dbReference>
<organism evidence="9 10">
    <name type="scientific">Eutrema salsugineum</name>
    <name type="common">Saltwater cress</name>
    <name type="synonym">Sisymbrium salsugineum</name>
    <dbReference type="NCBI Taxonomy" id="72664"/>
    <lineage>
        <taxon>Eukaryota</taxon>
        <taxon>Viridiplantae</taxon>
        <taxon>Streptophyta</taxon>
        <taxon>Embryophyta</taxon>
        <taxon>Tracheophyta</taxon>
        <taxon>Spermatophyta</taxon>
        <taxon>Magnoliopsida</taxon>
        <taxon>eudicotyledons</taxon>
        <taxon>Gunneridae</taxon>
        <taxon>Pentapetalae</taxon>
        <taxon>rosids</taxon>
        <taxon>malvids</taxon>
        <taxon>Brassicales</taxon>
        <taxon>Brassicaceae</taxon>
        <taxon>Eutremeae</taxon>
        <taxon>Eutrema</taxon>
    </lineage>
</organism>
<reference evidence="9 10" key="1">
    <citation type="journal article" date="2013" name="Front. Plant Sci.">
        <title>The Reference Genome of the Halophytic Plant Eutrema salsugineum.</title>
        <authorList>
            <person name="Yang R."/>
            <person name="Jarvis D.E."/>
            <person name="Chen H."/>
            <person name="Beilstein M.A."/>
            <person name="Grimwood J."/>
            <person name="Jenkins J."/>
            <person name="Shu S."/>
            <person name="Prochnik S."/>
            <person name="Xin M."/>
            <person name="Ma C."/>
            <person name="Schmutz J."/>
            <person name="Wing R.A."/>
            <person name="Mitchell-Olds T."/>
            <person name="Schumaker K.S."/>
            <person name="Wang X."/>
        </authorList>
    </citation>
    <scope>NUCLEOTIDE SEQUENCE [LARGE SCALE GENOMIC DNA]</scope>
</reference>
<dbReference type="Gramene" id="ESQ46460">
    <property type="protein sequence ID" value="ESQ46460"/>
    <property type="gene ID" value="EUTSA_v10000097mg"/>
</dbReference>
<dbReference type="Gene3D" id="2.40.330.10">
    <property type="entry name" value="DNA-binding pseudobarrel domain"/>
    <property type="match status" value="4"/>
</dbReference>
<dbReference type="EMBL" id="KI517426">
    <property type="protein sequence ID" value="ESQ46460.1"/>
    <property type="molecule type" value="Genomic_DNA"/>
</dbReference>
<dbReference type="InterPro" id="IPR015300">
    <property type="entry name" value="DNA-bd_pseudobarrel_sf"/>
</dbReference>
<feature type="domain" description="TF-B3" evidence="8">
    <location>
        <begin position="9"/>
        <end position="103"/>
    </location>
</feature>
<dbReference type="InterPro" id="IPR003340">
    <property type="entry name" value="B3_DNA-bd"/>
</dbReference>
<dbReference type="SUPFAM" id="SSF101936">
    <property type="entry name" value="DNA-binding pseudobarrel domain"/>
    <property type="match status" value="4"/>
</dbReference>
<evidence type="ECO:0000256" key="5">
    <source>
        <dbReference type="ARBA" id="ARBA00023163"/>
    </source>
</evidence>
<dbReference type="GO" id="GO:0003677">
    <property type="term" value="F:DNA binding"/>
    <property type="evidence" value="ECO:0007669"/>
    <property type="project" value="UniProtKB-KW"/>
</dbReference>
<dbReference type="Proteomes" id="UP000030689">
    <property type="component" value="Unassembled WGS sequence"/>
</dbReference>
<dbReference type="PANTHER" id="PTHR31674">
    <property type="entry name" value="B3 DOMAIN-CONTAINING PROTEIN REM-LIKE 3-RELATED"/>
    <property type="match status" value="1"/>
</dbReference>
<evidence type="ECO:0000313" key="10">
    <source>
        <dbReference type="Proteomes" id="UP000030689"/>
    </source>
</evidence>
<feature type="domain" description="TF-B3" evidence="8">
    <location>
        <begin position="504"/>
        <end position="599"/>
    </location>
</feature>
<feature type="domain" description="TF-B3" evidence="8">
    <location>
        <begin position="178"/>
        <end position="274"/>
    </location>
</feature>
<evidence type="ECO:0000256" key="6">
    <source>
        <dbReference type="ARBA" id="ARBA00023242"/>
    </source>
</evidence>
<keyword evidence="2" id="KW-0677">Repeat</keyword>
<proteinExistence type="predicted"/>
<dbReference type="OMA" id="CCEIQDI"/>
<sequence length="607" mass="68533">MAKPTLLLHPQFFHTLVPGFNTHLTIPLEFFSKYIEGKTSVEKTTAELKSDSSDITWKVKMTGRRLSDGWEEFAVANNFRTGDVVVVRYEGDMVFHVSDLGSSCCEIQDIPPLSNNSYGQDDIGKNLLKKRLHPRTQVVFSSNDVDDEDNLEIPVKKKAKKNSPEAEEVSSSSSDDSCFVAMVTPSSLRTDKLYLPQYVTNSSGITRKCRKIVLTDGEERSWALDLRFSKSSDSFYISRGWRKFCEENGREAESFFMFKLVRNGETPVLGFCPSESCNDKRQRNCSEASGRESFSTEISSGEENIEGESSEDDCSSMESLMETKEKKCSLKRRILSCSSYSPRYKRFVTFTLPPDYDRIRRLCLPRSFLRENGINKTGEIYLLGKDGKKWLTNLQRDKNGTMKMEMGLKDFVKANGLKMSESFTLELIWEDTTPMLSLCPAECSIDRGAGGECSETDQENSLSIEPSSYEKISKDENKSVSTKPRSRDSSSAIQNRFAELTLTPEDVRACKLVSSSSNLHLPRQFMKANGIGKLGKITMLGKEGTKCSAFLLSRDGFVALGIDWKWFCEANGVRTGESFTLEFISEQTKTTYVLKFCSRETNKYKIC</sequence>
<dbReference type="AlphaFoldDB" id="V4L7W8"/>
<evidence type="ECO:0000256" key="4">
    <source>
        <dbReference type="ARBA" id="ARBA00023125"/>
    </source>
</evidence>
<dbReference type="SMART" id="SM01019">
    <property type="entry name" value="B3"/>
    <property type="match status" value="4"/>
</dbReference>
<feature type="domain" description="TF-B3" evidence="8">
    <location>
        <begin position="347"/>
        <end position="442"/>
    </location>
</feature>
<dbReference type="STRING" id="72664.V4L7W8"/>
<keyword evidence="4" id="KW-0238">DNA-binding</keyword>
<evidence type="ECO:0000313" key="9">
    <source>
        <dbReference type="EMBL" id="ESQ46460.1"/>
    </source>
</evidence>
<dbReference type="PROSITE" id="PS50863">
    <property type="entry name" value="B3"/>
    <property type="match status" value="4"/>
</dbReference>